<evidence type="ECO:0000256" key="2">
    <source>
        <dbReference type="SAM" id="MobiDB-lite"/>
    </source>
</evidence>
<gene>
    <name evidence="3" type="ORF">BESB_063280</name>
</gene>
<protein>
    <submittedName>
        <fullName evidence="3">Uncharacterized protein</fullName>
    </submittedName>
</protein>
<feature type="region of interest" description="Disordered" evidence="2">
    <location>
        <begin position="641"/>
        <end position="664"/>
    </location>
</feature>
<evidence type="ECO:0000313" key="4">
    <source>
        <dbReference type="Proteomes" id="UP000224006"/>
    </source>
</evidence>
<feature type="region of interest" description="Disordered" evidence="2">
    <location>
        <begin position="79"/>
        <end position="103"/>
    </location>
</feature>
<dbReference type="STRING" id="94643.A0A2A9MGQ5"/>
<dbReference type="Proteomes" id="UP000224006">
    <property type="component" value="Chromosome V"/>
</dbReference>
<feature type="compositionally biased region" description="Basic and acidic residues" evidence="2">
    <location>
        <begin position="1514"/>
        <end position="1524"/>
    </location>
</feature>
<keyword evidence="1" id="KW-0175">Coiled coil</keyword>
<feature type="compositionally biased region" description="Low complexity" evidence="2">
    <location>
        <begin position="812"/>
        <end position="822"/>
    </location>
</feature>
<keyword evidence="4" id="KW-1185">Reference proteome</keyword>
<feature type="compositionally biased region" description="Pro residues" evidence="2">
    <location>
        <begin position="443"/>
        <end position="452"/>
    </location>
</feature>
<feature type="compositionally biased region" description="Low complexity" evidence="2">
    <location>
        <begin position="1391"/>
        <end position="1419"/>
    </location>
</feature>
<sequence length="1798" mass="194969">MAMEASPCQTSCASSRQDNGAFHSPCKHTSGEASTQAKDGEGAPPQPSPDSRHTCVAPTCIPLFSPAFRPTGKPCACGPRAAAPLSASPTPRETGVSAGREGDTGALLPERAVRRYLLRSSEDSSLHLSPTCCSMGIPSATSLAAERRLPRRPPPTEVSPLPARLLPRTERQTALAPKARASGAWLEHSAPEPDAEADGLRERSSKAPVGSLEPNRPEGGDAETHARPSGDVTAVASPNRPRPVSAPTPWAKSGSRSWDVSYSCLQARPRQSAGDRLPQRAQALLSSLNQREKRAEKNPPFRFEPIDRLPQRRASASGATRTGDRVLLEADQRALQAELRRQLAERALMDAEGPRHHERLRLLDEASRFHKAALSKLGPLKGLIKELDATFEMVTSRFQTNASFLIPSPSAPPFAPLHCADPRDASPPPASSARSHTSSQTPTPRPSAPPSSSPFSALLSSSSACVTPSAASAPLDSPPREEAQASTGSAGSPPVPFLSRLQPPPARESSPARLALSRGRRNPLAPACDSDLRREARRASEDARLVAVEREEDALGGEGHMHSPWVLAQLAELQEGEEAQRRRQGDNEADAREEAQRRKVKEGFEFFRQVREKLRQLARAPDASAGAFFASVRSLEEHVKARNLSSRARNSSSSALSALPASPRMSAPPLARCSGELGVTPPVLWLRQTLFREMVLPSESVRRKYLSLVHPRLCLPSKGPAARASLLAKERGNFCLKRASALARTMRNSLSCASLPSSCTAGAAAASRLRGRSSPCWSSLSGLLSPSFGPRDSLRPTAAAAADTRLPQALASPSSSPCFSPPHGVRTPHVAASQSAPPRGASVSKSFSSAPAGRGAGSEVCSLRKRTATSHDTTGDMETRLARARRQIAQTLEAHRQRDPDVDTVLLNLQELRPDATAEDFLRDIRFALRHLLAETGAGARWAVAAVELLVKSLIVTLDCELASHQTYMHQLEHLLLAHQSRDAELLALELRNRELCCLVDSTKRLKQEEVEKHEKAQAVFRSKIAKLVDEVARLTPNEEVVERTRDLMSDVAKALETQKSETLQQQELLEALRHTLCALAVGEERPMEALRDKAAGRLVELTNGELEIRSVDTKDAATLVVAEDLGDPDYCSPVKLRWLLLRQILLAHRGEDPVSLSMSDLVAHIERIYDFKTSVEFSAPPAPASAPSASEGPAVFGARLSLLEAWLEFEVEEFGFVSQGEKKVAHILATLLGLLRAAGGRTEGLPTEVKLFARFLGLCELTVFYPPPLLSVFLGVRQQCMRWRRERLASLASQLRLRQASRERRRELERQQRKVLEEVMKETRLEILSKTQRPAERASGLSRPPSSTASEARDPRSPPIPRPLESAALRQRLAQASAGSPLGAQKARPRSALSAASSSSASAVPSAASSSSAPRSLAETPSAAVTAPVEQPERRAEAEEADDGGEDDRDLAAPPPHLVAASAGFAAAVEGLRGLPPSHWPSLLNTLAMQVVRWSPSAPSVSPSAAESAAETAGRRRADEAVERSWSLEASEGAASRDMKEKLMRAFLREAFCKEFAAVLEQKVKEAKLRRRKQNLQSVNICLELSHAQVEAVLDRTGLRLPGDVWKPLLDPLSTGQVELTECILCEADSPPERRQGLLEDAYLPLTDLLEAVVEAYTAAFKESMETPLSRFRSAVEAKGSSRFSRAEFRRILKTIDAGATVAASNALFAECRRLRAACTVDSEVTSLRSREFLDFVEDAIPEDVFYVASLSQGHFFAPTLALRGLAEKNFMTVREVRKAPGVYRRRPLRVTIRPSP</sequence>
<dbReference type="OrthoDB" id="413590at2759"/>
<dbReference type="KEGG" id="bbes:BESB_063280"/>
<feature type="region of interest" description="Disordered" evidence="2">
    <location>
        <begin position="576"/>
        <end position="596"/>
    </location>
</feature>
<feature type="compositionally biased region" description="Low complexity" evidence="2">
    <location>
        <begin position="1497"/>
        <end position="1513"/>
    </location>
</feature>
<feature type="compositionally biased region" description="Basic and acidic residues" evidence="2">
    <location>
        <begin position="215"/>
        <end position="228"/>
    </location>
</feature>
<feature type="compositionally biased region" description="Basic and acidic residues" evidence="2">
    <location>
        <begin position="578"/>
        <end position="596"/>
    </location>
</feature>
<reference evidence="3 4" key="1">
    <citation type="submission" date="2017-09" db="EMBL/GenBank/DDBJ databases">
        <title>Genome sequencing of Besnoitia besnoiti strain Bb-Ger1.</title>
        <authorList>
            <person name="Schares G."/>
            <person name="Venepally P."/>
            <person name="Lorenzi H.A."/>
        </authorList>
    </citation>
    <scope>NUCLEOTIDE SEQUENCE [LARGE SCALE GENOMIC DNA]</scope>
    <source>
        <strain evidence="3 4">Bb-Ger1</strain>
    </source>
</reference>
<proteinExistence type="predicted"/>
<organism evidence="3 4">
    <name type="scientific">Besnoitia besnoiti</name>
    <name type="common">Apicomplexan protozoan</name>
    <dbReference type="NCBI Taxonomy" id="94643"/>
    <lineage>
        <taxon>Eukaryota</taxon>
        <taxon>Sar</taxon>
        <taxon>Alveolata</taxon>
        <taxon>Apicomplexa</taxon>
        <taxon>Conoidasida</taxon>
        <taxon>Coccidia</taxon>
        <taxon>Eucoccidiorida</taxon>
        <taxon>Eimeriorina</taxon>
        <taxon>Sarcocystidae</taxon>
        <taxon>Besnoitia</taxon>
    </lineage>
</organism>
<name>A0A2A9MGQ5_BESBE</name>
<feature type="region of interest" description="Disordered" evidence="2">
    <location>
        <begin position="1376"/>
        <end position="1456"/>
    </location>
</feature>
<comment type="caution">
    <text evidence="3">The sequence shown here is derived from an EMBL/GenBank/DDBJ whole genome shotgun (WGS) entry which is preliminary data.</text>
</comment>
<accession>A0A2A9MGQ5</accession>
<feature type="region of interest" description="Disordered" evidence="2">
    <location>
        <begin position="1497"/>
        <end position="1525"/>
    </location>
</feature>
<dbReference type="RefSeq" id="XP_029219450.1">
    <property type="nucleotide sequence ID" value="XM_029364742.1"/>
</dbReference>
<feature type="region of interest" description="Disordered" evidence="2">
    <location>
        <begin position="415"/>
        <end position="541"/>
    </location>
</feature>
<feature type="compositionally biased region" description="Low complexity" evidence="2">
    <location>
        <begin position="431"/>
        <end position="442"/>
    </location>
</feature>
<feature type="region of interest" description="Disordered" evidence="2">
    <location>
        <begin position="1328"/>
        <end position="1364"/>
    </location>
</feature>
<dbReference type="VEuPathDB" id="ToxoDB:BESB_063280"/>
<dbReference type="EMBL" id="NWUJ01000005">
    <property type="protein sequence ID" value="PFH35441.1"/>
    <property type="molecule type" value="Genomic_DNA"/>
</dbReference>
<feature type="compositionally biased region" description="Polar residues" evidence="2">
    <location>
        <begin position="7"/>
        <end position="18"/>
    </location>
</feature>
<dbReference type="GeneID" id="40311256"/>
<evidence type="ECO:0000256" key="1">
    <source>
        <dbReference type="SAM" id="Coils"/>
    </source>
</evidence>
<feature type="compositionally biased region" description="Acidic residues" evidence="2">
    <location>
        <begin position="1440"/>
        <end position="1450"/>
    </location>
</feature>
<feature type="region of interest" description="Disordered" evidence="2">
    <location>
        <begin position="1"/>
        <end position="55"/>
    </location>
</feature>
<feature type="compositionally biased region" description="Low complexity" evidence="2">
    <location>
        <begin position="642"/>
        <end position="664"/>
    </location>
</feature>
<feature type="region of interest" description="Disordered" evidence="2">
    <location>
        <begin position="809"/>
        <end position="877"/>
    </location>
</feature>
<evidence type="ECO:0000313" key="3">
    <source>
        <dbReference type="EMBL" id="PFH35441.1"/>
    </source>
</evidence>
<feature type="compositionally biased region" description="Basic and acidic residues" evidence="2">
    <location>
        <begin position="530"/>
        <end position="541"/>
    </location>
</feature>
<feature type="coiled-coil region" evidence="1">
    <location>
        <begin position="1292"/>
        <end position="1327"/>
    </location>
</feature>
<feature type="region of interest" description="Disordered" evidence="2">
    <location>
        <begin position="143"/>
        <end position="256"/>
    </location>
</feature>
<feature type="compositionally biased region" description="Low complexity" evidence="2">
    <location>
        <begin position="453"/>
        <end position="475"/>
    </location>
</feature>